<accession>A0A9W8MSJ2</accession>
<dbReference type="InterPro" id="IPR040976">
    <property type="entry name" value="Pkinase_fungal"/>
</dbReference>
<name>A0A9W8MSJ2_9AGAR</name>
<evidence type="ECO:0000259" key="1">
    <source>
        <dbReference type="Pfam" id="PF17667"/>
    </source>
</evidence>
<dbReference type="Proteomes" id="UP001148786">
    <property type="component" value="Unassembled WGS sequence"/>
</dbReference>
<dbReference type="PANTHER" id="PTHR38248:SF2">
    <property type="entry name" value="FUNK1 11"/>
    <property type="match status" value="1"/>
</dbReference>
<protein>
    <recommendedName>
        <fullName evidence="1">Fungal-type protein kinase domain-containing protein</fullName>
    </recommendedName>
</protein>
<dbReference type="InterPro" id="IPR011009">
    <property type="entry name" value="Kinase-like_dom_sf"/>
</dbReference>
<feature type="domain" description="Fungal-type protein kinase" evidence="1">
    <location>
        <begin position="51"/>
        <end position="196"/>
    </location>
</feature>
<dbReference type="EMBL" id="JANKHO010001031">
    <property type="protein sequence ID" value="KAJ3504274.1"/>
    <property type="molecule type" value="Genomic_DNA"/>
</dbReference>
<comment type="caution">
    <text evidence="2">The sequence shown here is derived from an EMBL/GenBank/DDBJ whole genome shotgun (WGS) entry which is preliminary data.</text>
</comment>
<reference evidence="2" key="1">
    <citation type="submission" date="2022-07" db="EMBL/GenBank/DDBJ databases">
        <title>Genome Sequence of Agrocybe chaxingu.</title>
        <authorList>
            <person name="Buettner E."/>
        </authorList>
    </citation>
    <scope>NUCLEOTIDE SEQUENCE</scope>
    <source>
        <strain evidence="2">MP-N11</strain>
    </source>
</reference>
<sequence length="323" mass="36472">MLAASLDQRVLQRGGIFCVMSYSSELPPTITLDGSANKKDDNGVLIPRTTRHARASHYRFAISSATKSLQTFETPKKLMTIIHHALKAHESAYRLCKILHGDISESNIMMTEAGTGVLNDWDMAYAVTPYSPILKTREESHPKENSGGDDIRIDSLKINIPRTGTWQYMSTLRLRFPGKELDLQDDLESFFYVVLFFTLQYLPVSLPQPELVDFMKSIFEERALSHALGMDIGGQAKATLLAGQDTSFMRLAFLDNPPVNSWMRASWLAFEELHRHEIRRPTQTPTLAAHIGLRDHDRFLKIFEDVLALGEWSDARKPTAAAH</sequence>
<organism evidence="2 3">
    <name type="scientific">Agrocybe chaxingu</name>
    <dbReference type="NCBI Taxonomy" id="84603"/>
    <lineage>
        <taxon>Eukaryota</taxon>
        <taxon>Fungi</taxon>
        <taxon>Dikarya</taxon>
        <taxon>Basidiomycota</taxon>
        <taxon>Agaricomycotina</taxon>
        <taxon>Agaricomycetes</taxon>
        <taxon>Agaricomycetidae</taxon>
        <taxon>Agaricales</taxon>
        <taxon>Agaricineae</taxon>
        <taxon>Strophariaceae</taxon>
        <taxon>Agrocybe</taxon>
    </lineage>
</organism>
<dbReference type="Gene3D" id="1.10.510.10">
    <property type="entry name" value="Transferase(Phosphotransferase) domain 1"/>
    <property type="match status" value="1"/>
</dbReference>
<proteinExistence type="predicted"/>
<dbReference type="Pfam" id="PF17667">
    <property type="entry name" value="Pkinase_fungal"/>
    <property type="match status" value="1"/>
</dbReference>
<gene>
    <name evidence="2" type="ORF">NLJ89_g8022</name>
</gene>
<dbReference type="SUPFAM" id="SSF56112">
    <property type="entry name" value="Protein kinase-like (PK-like)"/>
    <property type="match status" value="1"/>
</dbReference>
<dbReference type="AlphaFoldDB" id="A0A9W8MSJ2"/>
<dbReference type="OrthoDB" id="3020645at2759"/>
<evidence type="ECO:0000313" key="2">
    <source>
        <dbReference type="EMBL" id="KAJ3504274.1"/>
    </source>
</evidence>
<keyword evidence="3" id="KW-1185">Reference proteome</keyword>
<dbReference type="PANTHER" id="PTHR38248">
    <property type="entry name" value="FUNK1 6"/>
    <property type="match status" value="1"/>
</dbReference>
<evidence type="ECO:0000313" key="3">
    <source>
        <dbReference type="Proteomes" id="UP001148786"/>
    </source>
</evidence>